<organism evidence="2 3">
    <name type="scientific">Mytilus galloprovincialis</name>
    <name type="common">Mediterranean mussel</name>
    <dbReference type="NCBI Taxonomy" id="29158"/>
    <lineage>
        <taxon>Eukaryota</taxon>
        <taxon>Metazoa</taxon>
        <taxon>Spiralia</taxon>
        <taxon>Lophotrochozoa</taxon>
        <taxon>Mollusca</taxon>
        <taxon>Bivalvia</taxon>
        <taxon>Autobranchia</taxon>
        <taxon>Pteriomorphia</taxon>
        <taxon>Mytilida</taxon>
        <taxon>Mytiloidea</taxon>
        <taxon>Mytilidae</taxon>
        <taxon>Mytilinae</taxon>
        <taxon>Mytilus</taxon>
    </lineage>
</organism>
<evidence type="ECO:0000259" key="1">
    <source>
        <dbReference type="PROSITE" id="PS51087"/>
    </source>
</evidence>
<protein>
    <submittedName>
        <fullName evidence="2">Polymerase delta-interacting protein 2</fullName>
    </submittedName>
</protein>
<accession>A0A8B6GCH1</accession>
<dbReference type="Gene3D" id="2.30.30.390">
    <property type="entry name" value="Hemimethylated DNA-binding domain"/>
    <property type="match status" value="1"/>
</dbReference>
<dbReference type="GO" id="GO:0042645">
    <property type="term" value="C:mitochondrial nucleoid"/>
    <property type="evidence" value="ECO:0007669"/>
    <property type="project" value="TreeGrafter"/>
</dbReference>
<feature type="domain" description="ApaG" evidence="1">
    <location>
        <begin position="188"/>
        <end position="309"/>
    </location>
</feature>
<dbReference type="Pfam" id="PF08755">
    <property type="entry name" value="YccV-like"/>
    <property type="match status" value="1"/>
</dbReference>
<dbReference type="InterPro" id="IPR011722">
    <property type="entry name" value="Hemimethylated_DNA-bd_dom"/>
</dbReference>
<gene>
    <name evidence="2" type="ORF">MGAL_10B043543</name>
</gene>
<dbReference type="InterPro" id="IPR007474">
    <property type="entry name" value="ApaG_domain"/>
</dbReference>
<dbReference type="GO" id="GO:0005634">
    <property type="term" value="C:nucleus"/>
    <property type="evidence" value="ECO:0007669"/>
    <property type="project" value="TreeGrafter"/>
</dbReference>
<dbReference type="PANTHER" id="PTHR14289">
    <property type="entry name" value="F-BOX ONLY PROTEIN 3"/>
    <property type="match status" value="1"/>
</dbReference>
<dbReference type="Proteomes" id="UP000596742">
    <property type="component" value="Unassembled WGS sequence"/>
</dbReference>
<dbReference type="InterPro" id="IPR036767">
    <property type="entry name" value="ApaG_sf"/>
</dbReference>
<reference evidence="2" key="1">
    <citation type="submission" date="2018-11" db="EMBL/GenBank/DDBJ databases">
        <authorList>
            <person name="Alioto T."/>
            <person name="Alioto T."/>
        </authorList>
    </citation>
    <scope>NUCLEOTIDE SEQUENCE</scope>
</reference>
<dbReference type="InterPro" id="IPR036623">
    <property type="entry name" value="Hemimethylated_DNA-bd_sf"/>
</dbReference>
<evidence type="ECO:0000313" key="2">
    <source>
        <dbReference type="EMBL" id="VDI62282.1"/>
    </source>
</evidence>
<dbReference type="SUPFAM" id="SSF110069">
    <property type="entry name" value="ApaG-like"/>
    <property type="match status" value="1"/>
</dbReference>
<dbReference type="SUPFAM" id="SSF141255">
    <property type="entry name" value="YccV-like"/>
    <property type="match status" value="1"/>
</dbReference>
<dbReference type="EMBL" id="UYJE01008239">
    <property type="protein sequence ID" value="VDI62282.1"/>
    <property type="molecule type" value="Genomic_DNA"/>
</dbReference>
<name>A0A8B6GCH1_MYTGA</name>
<dbReference type="OrthoDB" id="5913487at2759"/>
<evidence type="ECO:0000313" key="3">
    <source>
        <dbReference type="Proteomes" id="UP000596742"/>
    </source>
</evidence>
<dbReference type="GO" id="GO:0070987">
    <property type="term" value="P:error-free translesion synthesis"/>
    <property type="evidence" value="ECO:0007669"/>
    <property type="project" value="TreeGrafter"/>
</dbReference>
<dbReference type="AlphaFoldDB" id="A0A8B6GCH1"/>
<proteinExistence type="predicted"/>
<dbReference type="Pfam" id="PF04379">
    <property type="entry name" value="DUF525"/>
    <property type="match status" value="1"/>
</dbReference>
<dbReference type="PROSITE" id="PS51087">
    <property type="entry name" value="APAG"/>
    <property type="match status" value="1"/>
</dbReference>
<keyword evidence="3" id="KW-1185">Reference proteome</keyword>
<dbReference type="SMART" id="SM00992">
    <property type="entry name" value="YccV-like"/>
    <property type="match status" value="1"/>
</dbReference>
<sequence length="316" mass="36611">MASLNIKRTFGSLLSRTKQCQKKSNRFLSSAPSVVEVGKPCEKQSADKSYSTGQTFLHTLFDYRGVILYPWVANVYEMDPEKKVASKKKEIFYQALIDDRDLEFARKYLKEEKVTYLPSNNTKGLTAIQGLDYVAHDDILPYTGVDNCPIEHPCLYHFLKYASFQSPHYKGQPNLYKHPWLKVYDVYREISENIKVTVIPAFMGIKDNNYWWRYTIRLENLGSETVQLRHRSWKIYPKPGAPIRKIGRGVVGEEPVLSPDFPFFQYSSHISLQSSSGYMRGNYVMEKQDQTTFKCKIPNFSLESTIDMDINNDTID</sequence>
<dbReference type="Gene3D" id="2.60.40.1470">
    <property type="entry name" value="ApaG domain"/>
    <property type="match status" value="1"/>
</dbReference>
<dbReference type="PANTHER" id="PTHR14289:SF16">
    <property type="entry name" value="POLYMERASE DELTA-INTERACTING PROTEIN 2"/>
    <property type="match status" value="1"/>
</dbReference>
<comment type="caution">
    <text evidence="2">The sequence shown here is derived from an EMBL/GenBank/DDBJ whole genome shotgun (WGS) entry which is preliminary data.</text>
</comment>
<dbReference type="GO" id="GO:0003677">
    <property type="term" value="F:DNA binding"/>
    <property type="evidence" value="ECO:0007669"/>
    <property type="project" value="InterPro"/>
</dbReference>